<dbReference type="PANTHER" id="PTHR42785">
    <property type="entry name" value="DNA TOPOISOMERASE, TYPE IA, CORE"/>
    <property type="match status" value="1"/>
</dbReference>
<feature type="site" description="Interaction with DNA" evidence="10">
    <location>
        <position position="139"/>
    </location>
</feature>
<dbReference type="InterPro" id="IPR003601">
    <property type="entry name" value="Topo_IA_2"/>
</dbReference>
<organism evidence="13 14">
    <name type="scientific">Pseudomonas mandelii JR-1</name>
    <dbReference type="NCBI Taxonomy" id="1147786"/>
    <lineage>
        <taxon>Bacteria</taxon>
        <taxon>Pseudomonadati</taxon>
        <taxon>Pseudomonadota</taxon>
        <taxon>Gammaproteobacteria</taxon>
        <taxon>Pseudomonadales</taxon>
        <taxon>Pseudomonadaceae</taxon>
        <taxon>Pseudomonas</taxon>
    </lineage>
</organism>
<comment type="similarity">
    <text evidence="2 10">Belongs to the type IA topoisomerase family.</text>
</comment>
<evidence type="ECO:0000256" key="4">
    <source>
        <dbReference type="ARBA" id="ARBA00022771"/>
    </source>
</evidence>
<comment type="function">
    <text evidence="10">Releases the supercoiling and torsional tension of DNA, which is introduced during the DNA replication and transcription, by transiently cleaving and rejoining one strand of the DNA duplex. Introduces a single-strand break via transesterification at a target site in duplex DNA. The scissile phosphodiester is attacked by the catalytic tyrosine of the enzyme, resulting in the formation of a DNA-(5'-phosphotyrosyl)-enzyme intermediate and the expulsion of a 3'-OH DNA strand. The free DNA strand then undergoes passage around the unbroken strand, thus removing DNA supercoils. Finally, in the religation step, the DNA 3'-OH attacks the covalent intermediate to expel the active-site tyrosine and restore the DNA phosphodiester backbone.</text>
</comment>
<evidence type="ECO:0000256" key="6">
    <source>
        <dbReference type="ARBA" id="ARBA00022842"/>
    </source>
</evidence>
<feature type="site" description="Interaction with DNA" evidence="10">
    <location>
        <position position="32"/>
    </location>
</feature>
<evidence type="ECO:0000256" key="7">
    <source>
        <dbReference type="ARBA" id="ARBA00023029"/>
    </source>
</evidence>
<dbReference type="InterPro" id="IPR013826">
    <property type="entry name" value="Topo_IA_cen_sub3"/>
</dbReference>
<dbReference type="Gene3D" id="3.40.50.140">
    <property type="match status" value="1"/>
</dbReference>
<dbReference type="GO" id="GO:0005694">
    <property type="term" value="C:chromosome"/>
    <property type="evidence" value="ECO:0007669"/>
    <property type="project" value="InterPro"/>
</dbReference>
<comment type="subunit">
    <text evidence="10">Monomer.</text>
</comment>
<dbReference type="PRINTS" id="PR00417">
    <property type="entry name" value="PRTPISMRASEI"/>
</dbReference>
<dbReference type="Pfam" id="PF01396">
    <property type="entry name" value="Zn_ribbon_Top1"/>
    <property type="match status" value="2"/>
</dbReference>
<dbReference type="PANTHER" id="PTHR42785:SF1">
    <property type="entry name" value="DNA TOPOISOMERASE"/>
    <property type="match status" value="1"/>
</dbReference>
<proteinExistence type="inferred from homology"/>
<dbReference type="SUPFAM" id="SSF57783">
    <property type="entry name" value="Zinc beta-ribbon"/>
    <property type="match status" value="1"/>
</dbReference>
<protein>
    <recommendedName>
        <fullName evidence="10">DNA topoisomerase 1</fullName>
        <ecNumber evidence="10">5.6.2.1</ecNumber>
    </recommendedName>
    <alternativeName>
        <fullName evidence="10">DNA topoisomerase I</fullName>
    </alternativeName>
</protein>
<gene>
    <name evidence="10" type="primary">topA</name>
    <name evidence="13" type="ORF">OU5_P0423</name>
</gene>
<keyword evidence="3" id="KW-0479">Metal-binding</keyword>
<name>A0A024EM90_9PSED</name>
<evidence type="ECO:0000256" key="5">
    <source>
        <dbReference type="ARBA" id="ARBA00022833"/>
    </source>
</evidence>
<evidence type="ECO:0000256" key="10">
    <source>
        <dbReference type="HAMAP-Rule" id="MF_00952"/>
    </source>
</evidence>
<dbReference type="CDD" id="cd03363">
    <property type="entry name" value="TOPRIM_TopoIA_TopoI"/>
    <property type="match status" value="1"/>
</dbReference>
<dbReference type="PROSITE" id="PS52039">
    <property type="entry name" value="TOPO_IA_2"/>
    <property type="match status" value="1"/>
</dbReference>
<dbReference type="GO" id="GO:0008270">
    <property type="term" value="F:zinc ion binding"/>
    <property type="evidence" value="ECO:0007669"/>
    <property type="project" value="UniProtKB-KW"/>
</dbReference>
<feature type="site" description="Interaction with DNA" evidence="10">
    <location>
        <position position="136"/>
    </location>
</feature>
<dbReference type="OrthoDB" id="9804262at2"/>
<evidence type="ECO:0000256" key="3">
    <source>
        <dbReference type="ARBA" id="ARBA00022723"/>
    </source>
</evidence>
<comment type="catalytic activity">
    <reaction evidence="1 10">
        <text>ATP-independent breakage of single-stranded DNA, followed by passage and rejoining.</text>
        <dbReference type="EC" id="5.6.2.1"/>
    </reaction>
</comment>
<dbReference type="Gene3D" id="1.10.460.10">
    <property type="entry name" value="Topoisomerase I, domain 2"/>
    <property type="match status" value="1"/>
</dbReference>
<dbReference type="InterPro" id="IPR013825">
    <property type="entry name" value="Topo_IA_cen_sub2"/>
</dbReference>
<feature type="site" description="Interaction with DNA" evidence="10">
    <location>
        <position position="496"/>
    </location>
</feature>
<dbReference type="InterPro" id="IPR013824">
    <property type="entry name" value="Topo_IA_cen_sub1"/>
</dbReference>
<dbReference type="InterPro" id="IPR028612">
    <property type="entry name" value="Topoisom_1_IA"/>
</dbReference>
<dbReference type="InterPro" id="IPR013498">
    <property type="entry name" value="Topo_IA_Znf"/>
</dbReference>
<keyword evidence="4" id="KW-0863">Zinc-finger</keyword>
<feature type="domain" description="Topo IA-type catalytic" evidence="12">
    <location>
        <begin position="125"/>
        <end position="564"/>
    </location>
</feature>
<dbReference type="Proteomes" id="UP000026913">
    <property type="component" value="Plasmid unnamed"/>
</dbReference>
<evidence type="ECO:0000259" key="12">
    <source>
        <dbReference type="PROSITE" id="PS52039"/>
    </source>
</evidence>
<dbReference type="Pfam" id="PF01751">
    <property type="entry name" value="Toprim"/>
    <property type="match status" value="1"/>
</dbReference>
<dbReference type="Gene3D" id="1.10.290.10">
    <property type="entry name" value="Topoisomerase I, domain 4"/>
    <property type="match status" value="1"/>
</dbReference>
<keyword evidence="13" id="KW-0614">Plasmid</keyword>
<dbReference type="InterPro" id="IPR003602">
    <property type="entry name" value="Topo_IA_DNA-bd_dom"/>
</dbReference>
<evidence type="ECO:0000256" key="2">
    <source>
        <dbReference type="ARBA" id="ARBA00009446"/>
    </source>
</evidence>
<evidence type="ECO:0000313" key="13">
    <source>
        <dbReference type="EMBL" id="AHZ73675.1"/>
    </source>
</evidence>
<dbReference type="EMBL" id="CP005961">
    <property type="protein sequence ID" value="AHZ73675.1"/>
    <property type="molecule type" value="Genomic_DNA"/>
</dbReference>
<keyword evidence="9 10" id="KW-0413">Isomerase</keyword>
<dbReference type="InterPro" id="IPR000380">
    <property type="entry name" value="Topo_IA"/>
</dbReference>
<evidence type="ECO:0000256" key="8">
    <source>
        <dbReference type="ARBA" id="ARBA00023125"/>
    </source>
</evidence>
<evidence type="ECO:0000256" key="9">
    <source>
        <dbReference type="ARBA" id="ARBA00023235"/>
    </source>
</evidence>
<dbReference type="SMART" id="SM00437">
    <property type="entry name" value="TOP1Ac"/>
    <property type="match status" value="1"/>
</dbReference>
<dbReference type="InterPro" id="IPR023405">
    <property type="entry name" value="Topo_IA_core_domain"/>
</dbReference>
<dbReference type="GO" id="GO:0003677">
    <property type="term" value="F:DNA binding"/>
    <property type="evidence" value="ECO:0007669"/>
    <property type="project" value="UniProtKB-KW"/>
</dbReference>
<dbReference type="RefSeq" id="WP_010466538.1">
    <property type="nucleotide sequence ID" value="NZ_CP005961.1"/>
</dbReference>
<keyword evidence="6" id="KW-0460">Magnesium</keyword>
<dbReference type="SMART" id="SM00493">
    <property type="entry name" value="TOPRIM"/>
    <property type="match status" value="1"/>
</dbReference>
<dbReference type="AlphaFoldDB" id="A0A024EM90"/>
<dbReference type="KEGG" id="pman:OU5_P0423"/>
<feature type="active site" description="O-(5'-phospho-DNA)-tyrosine intermediate" evidence="10">
    <location>
        <position position="297"/>
    </location>
</feature>
<reference evidence="13 14" key="1">
    <citation type="journal article" date="2012" name="J. Bacteriol.">
        <title>Genome sequence of cold-adapted Pseudomonas mandelii strain JR-1.</title>
        <authorList>
            <person name="Jang S.H."/>
            <person name="Kim J."/>
            <person name="Kim J."/>
            <person name="Hong S."/>
            <person name="Lee C."/>
        </authorList>
    </citation>
    <scope>NUCLEOTIDE SEQUENCE [LARGE SCALE GENOMIC DNA]</scope>
    <source>
        <strain evidence="13 14">JR-1</strain>
        <plasmid evidence="14">Plasmid</plasmid>
    </source>
</reference>
<dbReference type="CDD" id="cd00186">
    <property type="entry name" value="TOP1Ac"/>
    <property type="match status" value="1"/>
</dbReference>
<dbReference type="PROSITE" id="PS50880">
    <property type="entry name" value="TOPRIM"/>
    <property type="match status" value="1"/>
</dbReference>
<dbReference type="GO" id="GO:0003917">
    <property type="term" value="F:DNA topoisomerase type I (single strand cut, ATP-independent) activity"/>
    <property type="evidence" value="ECO:0007669"/>
    <property type="project" value="UniProtKB-UniRule"/>
</dbReference>
<dbReference type="GO" id="GO:0006265">
    <property type="term" value="P:DNA topological change"/>
    <property type="evidence" value="ECO:0007669"/>
    <property type="project" value="UniProtKB-UniRule"/>
</dbReference>
<dbReference type="HOGENOM" id="CLU_002929_4_3_6"/>
<dbReference type="Gene3D" id="3.30.65.10">
    <property type="entry name" value="Bacterial Topoisomerase I, domain 1"/>
    <property type="match status" value="2"/>
</dbReference>
<sequence length="704" mass="77564">MFDLVVVESPKKAKTIGKYLGENFKVAASAGHIRDLPTREMGVEAPHFRPQYEVYDEKKKTVGWLKKLAQEARSVYLATDLDREGEAIAWHLLEVLKPKHHKRMVFNEITKKALLAAIENAGQIDMAKVAAQEARRVSDRIVGYTISPLLTELTSAPTHLSAGRVQSSALLLVVEREEAIRAFKSVDYYKLSVGFPWPGKEEGWKAQWLHKPFQQASQVAVTEVFTQLDVVRGLEDAIKKLPVFMVYKVESKEALRNAPPPYTTSTLQQAASNSLGMEVDDTMKRAQSLFEAGLITYHRTDSVNLSEEATTVIREWLTSNKCPVPDKPNKWTSKADAQEAHEAIRPSDVANLEAGEFPADSPEGKLYKLIWQRTIASQMLPARYNAKKILLLSAVKVADQHLQFLATGRTLTSPGWLALTPEDAAVEVGEDENEEANALPEIAENARLQCKELSVTQSATKPPPRFTDASLVKALESHGIGRPSTYASTMATLFKRSYISKEGRKLLATELGMGIIGLTRGRFSFVSLDFTRMMEGALDQIAQGQASYIGVVAYQHDLLLKEVARIKADPTMTALAQEKRLLMFGPQQTCPICKVGEMRRRGSSTNGFWGCSNYPTCTATCGETKSRGKAPAPDLASIRLKSTGSEASSKAELVKSDEKCPKCKKNHLALRNGNNGPFWSCLGYPKCKFSTNDDGGKPAVGSGK</sequence>
<feature type="domain" description="Toprim" evidence="11">
    <location>
        <begin position="2"/>
        <end position="111"/>
    </location>
</feature>
<dbReference type="InterPro" id="IPR034149">
    <property type="entry name" value="TOPRIM_TopoI"/>
</dbReference>
<feature type="site" description="Interaction with DNA" evidence="10">
    <location>
        <position position="135"/>
    </location>
</feature>
<keyword evidence="5" id="KW-0862">Zinc</keyword>
<dbReference type="Gene3D" id="2.70.20.10">
    <property type="entry name" value="Topoisomerase I, domain 3"/>
    <property type="match status" value="1"/>
</dbReference>
<dbReference type="NCBIfam" id="TIGR01051">
    <property type="entry name" value="topA_bact"/>
    <property type="match status" value="1"/>
</dbReference>
<evidence type="ECO:0000256" key="1">
    <source>
        <dbReference type="ARBA" id="ARBA00000213"/>
    </source>
</evidence>
<geneLocation type="plasmid" evidence="14"/>
<dbReference type="InterPro" id="IPR005733">
    <property type="entry name" value="TopoI_bac-type"/>
</dbReference>
<dbReference type="SUPFAM" id="SSF56712">
    <property type="entry name" value="Prokaryotic type I DNA topoisomerase"/>
    <property type="match status" value="1"/>
</dbReference>
<evidence type="ECO:0000259" key="11">
    <source>
        <dbReference type="PROSITE" id="PS50880"/>
    </source>
</evidence>
<accession>A0A024EM90</accession>
<comment type="caution">
    <text evidence="10">Lacks conserved residue(s) required for the propagation of feature annotation.</text>
</comment>
<feature type="site" description="Interaction with DNA" evidence="10">
    <location>
        <position position="299"/>
    </location>
</feature>
<feature type="region of interest" description="Interaction with DNA" evidence="10">
    <location>
        <begin position="161"/>
        <end position="166"/>
    </location>
</feature>
<feature type="site" description="Interaction with DNA" evidence="10">
    <location>
        <position position="144"/>
    </location>
</feature>
<dbReference type="Pfam" id="PF01131">
    <property type="entry name" value="Topoisom_bac"/>
    <property type="match status" value="1"/>
</dbReference>
<dbReference type="SMART" id="SM00436">
    <property type="entry name" value="TOP1Bc"/>
    <property type="match status" value="1"/>
</dbReference>
<evidence type="ECO:0000313" key="14">
    <source>
        <dbReference type="Proteomes" id="UP000026913"/>
    </source>
</evidence>
<dbReference type="InterPro" id="IPR013497">
    <property type="entry name" value="Topo_IA_cen"/>
</dbReference>
<keyword evidence="7 10" id="KW-0799">Topoisomerase</keyword>
<dbReference type="EC" id="5.6.2.1" evidence="10"/>
<dbReference type="HAMAP" id="MF_00952">
    <property type="entry name" value="Topoisom_1_prok"/>
    <property type="match status" value="1"/>
</dbReference>
<dbReference type="InterPro" id="IPR006171">
    <property type="entry name" value="TOPRIM_dom"/>
</dbReference>
<keyword evidence="8 10" id="KW-0238">DNA-binding</keyword>